<name>A0ABU0AFJ5_9BACI</name>
<proteinExistence type="predicted"/>
<comment type="caution">
    <text evidence="1">The sequence shown here is derived from an EMBL/GenBank/DDBJ whole genome shotgun (WGS) entry which is preliminary data.</text>
</comment>
<organism evidence="1 2">
    <name type="scientific">Cytobacillus purgationiresistens</name>
    <dbReference type="NCBI Taxonomy" id="863449"/>
    <lineage>
        <taxon>Bacteria</taxon>
        <taxon>Bacillati</taxon>
        <taxon>Bacillota</taxon>
        <taxon>Bacilli</taxon>
        <taxon>Bacillales</taxon>
        <taxon>Bacillaceae</taxon>
        <taxon>Cytobacillus</taxon>
    </lineage>
</organism>
<dbReference type="EMBL" id="JAUSUB010000005">
    <property type="protein sequence ID" value="MDQ0269790.1"/>
    <property type="molecule type" value="Genomic_DNA"/>
</dbReference>
<evidence type="ECO:0000313" key="1">
    <source>
        <dbReference type="EMBL" id="MDQ0269790.1"/>
    </source>
</evidence>
<dbReference type="Proteomes" id="UP001238088">
    <property type="component" value="Unassembled WGS sequence"/>
</dbReference>
<dbReference type="RefSeq" id="WP_307473642.1">
    <property type="nucleotide sequence ID" value="NZ_JAUSUB010000005.1"/>
</dbReference>
<evidence type="ECO:0000313" key="2">
    <source>
        <dbReference type="Proteomes" id="UP001238088"/>
    </source>
</evidence>
<keyword evidence="2" id="KW-1185">Reference proteome</keyword>
<sequence>MTSIRHNGTEGLPIIFTQTEASFIILENNKTAGVAALHYV</sequence>
<reference evidence="1 2" key="1">
    <citation type="submission" date="2023-07" db="EMBL/GenBank/DDBJ databases">
        <title>Genomic Encyclopedia of Type Strains, Phase IV (KMG-IV): sequencing the most valuable type-strain genomes for metagenomic binning, comparative biology and taxonomic classification.</title>
        <authorList>
            <person name="Goeker M."/>
        </authorList>
    </citation>
    <scope>NUCLEOTIDE SEQUENCE [LARGE SCALE GENOMIC DNA]</scope>
    <source>
        <strain evidence="1 2">DSM 23494</strain>
    </source>
</reference>
<protein>
    <submittedName>
        <fullName evidence="1">Uncharacterized protein</fullName>
    </submittedName>
</protein>
<gene>
    <name evidence="1" type="ORF">J2S17_001662</name>
</gene>
<accession>A0ABU0AFJ5</accession>